<reference evidence="4 5" key="1">
    <citation type="submission" date="2016-10" db="EMBL/GenBank/DDBJ databases">
        <authorList>
            <person name="de Groot N.N."/>
        </authorList>
    </citation>
    <scope>NUCLEOTIDE SEQUENCE [LARGE SCALE GENOMIC DNA]</scope>
    <source>
        <strain evidence="4 5">PYCC 4715</strain>
    </source>
</reference>
<evidence type="ECO:0000256" key="2">
    <source>
        <dbReference type="ARBA" id="ARBA00023002"/>
    </source>
</evidence>
<feature type="domain" description="NmrA-like" evidence="3">
    <location>
        <begin position="4"/>
        <end position="243"/>
    </location>
</feature>
<evidence type="ECO:0000259" key="3">
    <source>
        <dbReference type="Pfam" id="PF05368"/>
    </source>
</evidence>
<sequence>MSKVSVAIFGLNGTLGKPTLEAIKSPVFADKFQFPVLAVTRDASKYSSDEYVKYITGDYISGQDALAKELKGVDAIVELVHPGPDLFAAIEGIVKQVKPKIFIPTQFGVELEKAGEVLPGFMRLKSEHSDNVRKYGVKLVDIYTAFFAQDYWLYEEVGHLGADVKTKTVTYFGSPDTKLAYNSLTDIANSIASIISKPTSELPDKVRIQAGEVSVRDIVKRYEETHDIKFTEKFVPLDKVLADAKQVWAEGFDPSKLLYYLQVLAASGLDKGVSFSENEDELVNPGGRLWTWSTF</sequence>
<name>A0A1L0BR37_9ASCO</name>
<dbReference type="Proteomes" id="UP000182259">
    <property type="component" value="Chromosome III"/>
</dbReference>
<dbReference type="EMBL" id="LT635766">
    <property type="protein sequence ID" value="SGZ53707.1"/>
    <property type="molecule type" value="Genomic_DNA"/>
</dbReference>
<organism evidence="4 5">
    <name type="scientific">Sungouiella intermedia</name>
    <dbReference type="NCBI Taxonomy" id="45354"/>
    <lineage>
        <taxon>Eukaryota</taxon>
        <taxon>Fungi</taxon>
        <taxon>Dikarya</taxon>
        <taxon>Ascomycota</taxon>
        <taxon>Saccharomycotina</taxon>
        <taxon>Pichiomycetes</taxon>
        <taxon>Metschnikowiaceae</taxon>
        <taxon>Sungouiella</taxon>
    </lineage>
</organism>
<dbReference type="Gene3D" id="3.40.50.720">
    <property type="entry name" value="NAD(P)-binding Rossmann-like Domain"/>
    <property type="match status" value="1"/>
</dbReference>
<dbReference type="Pfam" id="PF05368">
    <property type="entry name" value="NmrA"/>
    <property type="match status" value="1"/>
</dbReference>
<dbReference type="Gene3D" id="3.90.25.10">
    <property type="entry name" value="UDP-galactose 4-epimerase, domain 1"/>
    <property type="match status" value="1"/>
</dbReference>
<dbReference type="SUPFAM" id="SSF51735">
    <property type="entry name" value="NAD(P)-binding Rossmann-fold domains"/>
    <property type="match status" value="1"/>
</dbReference>
<dbReference type="PANTHER" id="PTHR47706:SF9">
    <property type="entry name" value="NMRA-LIKE DOMAIN-CONTAINING PROTEIN-RELATED"/>
    <property type="match status" value="1"/>
</dbReference>
<dbReference type="AlphaFoldDB" id="A0A1L0BR37"/>
<evidence type="ECO:0000313" key="5">
    <source>
        <dbReference type="Proteomes" id="UP000182259"/>
    </source>
</evidence>
<accession>A0A1L0BR37</accession>
<protein>
    <submittedName>
        <fullName evidence="4">CIC11C00000002903</fullName>
    </submittedName>
</protein>
<keyword evidence="1" id="KW-0521">NADP</keyword>
<evidence type="ECO:0000256" key="1">
    <source>
        <dbReference type="ARBA" id="ARBA00022857"/>
    </source>
</evidence>
<dbReference type="PANTHER" id="PTHR47706">
    <property type="entry name" value="NMRA-LIKE FAMILY PROTEIN"/>
    <property type="match status" value="1"/>
</dbReference>
<dbReference type="InterPro" id="IPR008030">
    <property type="entry name" value="NmrA-like"/>
</dbReference>
<gene>
    <name evidence="4" type="ORF">SAMEA4029009_CIC11G00000002903</name>
</gene>
<evidence type="ECO:0000313" key="4">
    <source>
        <dbReference type="EMBL" id="SGZ53707.1"/>
    </source>
</evidence>
<dbReference type="InterPro" id="IPR051609">
    <property type="entry name" value="NmrA/Isoflavone_reductase-like"/>
</dbReference>
<dbReference type="GO" id="GO:0016491">
    <property type="term" value="F:oxidoreductase activity"/>
    <property type="evidence" value="ECO:0007669"/>
    <property type="project" value="UniProtKB-KW"/>
</dbReference>
<keyword evidence="2" id="KW-0560">Oxidoreductase</keyword>
<proteinExistence type="predicted"/>
<dbReference type="InterPro" id="IPR036291">
    <property type="entry name" value="NAD(P)-bd_dom_sf"/>
</dbReference>